<feature type="region of interest" description="Disordered" evidence="2">
    <location>
        <begin position="1323"/>
        <end position="1345"/>
    </location>
</feature>
<feature type="non-terminal residue" evidence="3">
    <location>
        <position position="1"/>
    </location>
</feature>
<feature type="coiled-coil region" evidence="1">
    <location>
        <begin position="174"/>
        <end position="212"/>
    </location>
</feature>
<feature type="region of interest" description="Disordered" evidence="2">
    <location>
        <begin position="944"/>
        <end position="977"/>
    </location>
</feature>
<proteinExistence type="predicted"/>
<dbReference type="OrthoDB" id="6256369at2759"/>
<feature type="region of interest" description="Disordered" evidence="2">
    <location>
        <begin position="708"/>
        <end position="769"/>
    </location>
</feature>
<dbReference type="SUPFAM" id="SSF57997">
    <property type="entry name" value="Tropomyosin"/>
    <property type="match status" value="1"/>
</dbReference>
<organism evidence="3 4">
    <name type="scientific">Paragonimus westermani</name>
    <dbReference type="NCBI Taxonomy" id="34504"/>
    <lineage>
        <taxon>Eukaryota</taxon>
        <taxon>Metazoa</taxon>
        <taxon>Spiralia</taxon>
        <taxon>Lophotrochozoa</taxon>
        <taxon>Platyhelminthes</taxon>
        <taxon>Trematoda</taxon>
        <taxon>Digenea</taxon>
        <taxon>Plagiorchiida</taxon>
        <taxon>Troglotremata</taxon>
        <taxon>Troglotrematidae</taxon>
        <taxon>Paragonimus</taxon>
    </lineage>
</organism>
<evidence type="ECO:0000313" key="3">
    <source>
        <dbReference type="EMBL" id="KAF8566188.1"/>
    </source>
</evidence>
<dbReference type="PANTHER" id="PTHR23347">
    <property type="entry name" value="COLORECTAL MUTANT CANCER PROTEIN MCC PROTEIN -RELATED"/>
    <property type="match status" value="1"/>
</dbReference>
<feature type="region of interest" description="Disordered" evidence="2">
    <location>
        <begin position="1031"/>
        <end position="1050"/>
    </location>
</feature>
<feature type="compositionally biased region" description="Polar residues" evidence="2">
    <location>
        <begin position="730"/>
        <end position="748"/>
    </location>
</feature>
<feature type="region of interest" description="Disordered" evidence="2">
    <location>
        <begin position="257"/>
        <end position="284"/>
    </location>
</feature>
<keyword evidence="1" id="KW-0175">Coiled coil</keyword>
<dbReference type="EMBL" id="JTDF01005481">
    <property type="protein sequence ID" value="KAF8566188.1"/>
    <property type="molecule type" value="Genomic_DNA"/>
</dbReference>
<comment type="caution">
    <text evidence="3">The sequence shown here is derived from an EMBL/GenBank/DDBJ whole genome shotgun (WGS) entry which is preliminary data.</text>
</comment>
<reference evidence="3 4" key="1">
    <citation type="submission" date="2019-07" db="EMBL/GenBank/DDBJ databases">
        <title>Annotation for the trematode Paragonimus westermani.</title>
        <authorList>
            <person name="Choi Y.-J."/>
        </authorList>
    </citation>
    <scope>NUCLEOTIDE SEQUENCE [LARGE SCALE GENOMIC DNA]</scope>
    <source>
        <strain evidence="3">180907_Pwestermani</strain>
    </source>
</reference>
<dbReference type="InterPro" id="IPR040171">
    <property type="entry name" value="USBP1-like"/>
</dbReference>
<accession>A0A8T0DGV0</accession>
<dbReference type="Gene3D" id="1.20.5.170">
    <property type="match status" value="1"/>
</dbReference>
<sequence length="1449" mass="157426">VYYLHPTLPPPLFSTGADYDSGAQDLCDEPQSLHLLLRREYPELYRLVFPPLPTQSPDQLPPRVGSRLAQLVAPFGSEPTGPVASPASICHPIGLDDRVSEQPPPLTVDSVTTGTETAAFDLPTTVCTDWVRRLFDAANRLHSQHTAHLQFEVRDLTHRLKNGQTNWEISHREAQRLQRERDQLHNELTDQCARYEDRLTELHSVIAELHRRLKHAGTGVASEMEEVAEEADECTNQPFITPSETRKTDRGTVCDVSFNRPDISSDGSSDIEGEEGNSVGAVDGDHLEVRSDQHLTPNQMKDDLDISKASPGLSALLCDVLNRPNKHLLDFSIGMPKMESKGDGSLRTESNTHHWATTGDEIASKRYCSPVEYEIALAGLQAQLACITEERDHLTRQLNMSVAPTANIAVCEAVKDTLCSSTADPLPTPVVDRQIRTSTTHPVMGLGRQLPVKQTHSGDQAPPSRVNASVMSVNKTSMTPATVGSGLPNTCSETITSAAFAEGNIYDQPEPAWLIAALDQYCHSIPIPDRHLADPICSPSLHPDQHPFHHTDQLDHEPLGLTDTFLWPPPMIDDPVLNGPLSPHALLQFLTTLSKLAPYPRLADVTHRAQLTWSRLLATLGRLQADCLVLQANLAEVKTTADRMHCQLNQIEASLGASLRAACLADACLEISDCLNQLYSTELAIILYSRQNQKALFSGGAFSTLSSSTTSSCSPIPGLPNKTPPLTHPRQPTLSTTMTTPIQPSGASQQQQQQRHNRSTSSPSSTPYSPLYATYAVSGLTSGTENNEQQPTGRLQTTVSVELSLRTFKAYRHQAELCGHAILDRYDVNEHNPDRLYPTASSSNGVQPSSSLSGAFTRPYPFTPGFFPIQSSLGPTVPSTQSLSNTSLYANSWYVSLGRLGRHLPTANGGCQAEHLSTGSCAGSASLLGQTKMPIFGPTCIPSKRVNRNTNNSATLPGTGGGWQTPDSGAGSSSTNEVVQHSSLLHPFFQPASCLTAASSSGELNTYAALLDLLPSPWTTLPDHAHATAHSIYDSDSDSSDSSEGSPAAPVQNVVGLTTTHLIDNPQHALHLSTWTRVEERKLRMLLNNLGQARRFLRSTIVDVTMLSSSPDEDTDLRRPCESTKTQELFAQGLNELCSVKEDRADLKARVYLLEKELHANRLTLESHIAAEHALRAHLDALLIDQQCTKRINADCSVETNDRLPTVSPRTGQSEAVLLRGQVKNLLQALEALRHSTELQQLQSEELVNDLKCANTALIGAFEKAKRKYLTRIKKLESQLDSRALVAASCATGRQNHIEQPSATGQTTTLTTQTDPPGVANTFKPSTNNPNQPAFPVSAPQQTERNRVVPDAACTTVTTRPVGTATRTVPGLPNRTTSTHALRPSPIQLSRPLPAVPKTQSSPTPKFYSSPHVHSFRAPNPLGAHAFIGKTSLVNQLPAAPPQRAPNLS</sequence>
<feature type="compositionally biased region" description="Low complexity" evidence="2">
    <location>
        <begin position="749"/>
        <end position="769"/>
    </location>
</feature>
<feature type="compositionally biased region" description="Polar residues" evidence="2">
    <location>
        <begin position="1323"/>
        <end position="1332"/>
    </location>
</feature>
<dbReference type="Proteomes" id="UP000699462">
    <property type="component" value="Unassembled WGS sequence"/>
</dbReference>
<name>A0A8T0DGV0_9TREM</name>
<evidence type="ECO:0000256" key="1">
    <source>
        <dbReference type="SAM" id="Coils"/>
    </source>
</evidence>
<feature type="compositionally biased region" description="Polar residues" evidence="2">
    <location>
        <begin position="965"/>
        <end position="977"/>
    </location>
</feature>
<evidence type="ECO:0008006" key="5">
    <source>
        <dbReference type="Google" id="ProtNLM"/>
    </source>
</evidence>
<gene>
    <name evidence="3" type="ORF">P879_01645</name>
</gene>
<evidence type="ECO:0000313" key="4">
    <source>
        <dbReference type="Proteomes" id="UP000699462"/>
    </source>
</evidence>
<dbReference type="PANTHER" id="PTHR23347:SF6">
    <property type="entry name" value="FI17904P1"/>
    <property type="match status" value="1"/>
</dbReference>
<evidence type="ECO:0000256" key="2">
    <source>
        <dbReference type="SAM" id="MobiDB-lite"/>
    </source>
</evidence>
<keyword evidence="4" id="KW-1185">Reference proteome</keyword>
<protein>
    <recommendedName>
        <fullName evidence="5">Harmonin-binding protein USHBP1 PDZ-binding domain-containing protein</fullName>
    </recommendedName>
</protein>
<feature type="region of interest" description="Disordered" evidence="2">
    <location>
        <begin position="1363"/>
        <end position="1411"/>
    </location>
</feature>